<dbReference type="Proteomes" id="UP000018420">
    <property type="component" value="Unassembled WGS sequence"/>
</dbReference>
<dbReference type="Gene3D" id="1.10.460.10">
    <property type="entry name" value="Topoisomerase I, domain 2"/>
    <property type="match status" value="1"/>
</dbReference>
<protein>
    <recommendedName>
        <fullName evidence="3">DNA topoisomerase</fullName>
        <ecNumber evidence="3">5.6.2.1</ecNumber>
    </recommendedName>
    <alternativeName>
        <fullName evidence="10">Omega-protein</fullName>
    </alternativeName>
    <alternativeName>
        <fullName evidence="9">Relaxing enzyme</fullName>
    </alternativeName>
    <alternativeName>
        <fullName evidence="7">Swivelase</fullName>
    </alternativeName>
    <alternativeName>
        <fullName evidence="8">Untwisting enzyme</fullName>
    </alternativeName>
</protein>
<dbReference type="CDD" id="cd00186">
    <property type="entry name" value="TOP1Ac"/>
    <property type="match status" value="1"/>
</dbReference>
<dbReference type="PANTHER" id="PTHR11390:SF21">
    <property type="entry name" value="DNA TOPOISOMERASE 3-ALPHA"/>
    <property type="match status" value="1"/>
</dbReference>
<dbReference type="Pfam" id="PF01751">
    <property type="entry name" value="Toprim"/>
    <property type="match status" value="1"/>
</dbReference>
<dbReference type="GO" id="GO:0003917">
    <property type="term" value="F:DNA topoisomerase type I (single strand cut, ATP-independent) activity"/>
    <property type="evidence" value="ECO:0007669"/>
    <property type="project" value="UniProtKB-EC"/>
</dbReference>
<gene>
    <name evidence="13" type="ORF">L292_2090</name>
</gene>
<evidence type="ECO:0000259" key="11">
    <source>
        <dbReference type="PROSITE" id="PS50880"/>
    </source>
</evidence>
<dbReference type="InterPro" id="IPR023406">
    <property type="entry name" value="Topo_IA_AS"/>
</dbReference>
<evidence type="ECO:0000256" key="10">
    <source>
        <dbReference type="ARBA" id="ARBA00032877"/>
    </source>
</evidence>
<dbReference type="GO" id="GO:0006265">
    <property type="term" value="P:DNA topological change"/>
    <property type="evidence" value="ECO:0007669"/>
    <property type="project" value="InterPro"/>
</dbReference>
<dbReference type="AlphaFoldDB" id="S7WUI5"/>
<reference evidence="13 14" key="1">
    <citation type="submission" date="2013-05" db="EMBL/GenBank/DDBJ databases">
        <title>Genome assembly of Acinetobacter junii MTCC 11364.</title>
        <authorList>
            <person name="Khatri I."/>
            <person name="Singh N.K."/>
            <person name="Subramanian S."/>
            <person name="Mayilraj S."/>
        </authorList>
    </citation>
    <scope>NUCLEOTIDE SEQUENCE [LARGE SCALE GENOMIC DNA]</scope>
    <source>
        <strain evidence="13 14">MTCC 11364</strain>
    </source>
</reference>
<keyword evidence="4" id="KW-0799">Topoisomerase</keyword>
<dbReference type="InterPro" id="IPR025589">
    <property type="entry name" value="Toprim_C_rpt"/>
</dbReference>
<dbReference type="InterPro" id="IPR000380">
    <property type="entry name" value="Topo_IA"/>
</dbReference>
<evidence type="ECO:0000313" key="14">
    <source>
        <dbReference type="Proteomes" id="UP000018420"/>
    </source>
</evidence>
<dbReference type="Gene3D" id="3.40.50.140">
    <property type="match status" value="1"/>
</dbReference>
<dbReference type="GO" id="GO:0006281">
    <property type="term" value="P:DNA repair"/>
    <property type="evidence" value="ECO:0007669"/>
    <property type="project" value="TreeGrafter"/>
</dbReference>
<evidence type="ECO:0000256" key="2">
    <source>
        <dbReference type="ARBA" id="ARBA00009446"/>
    </source>
</evidence>
<feature type="domain" description="Topo IA-type catalytic" evidence="12">
    <location>
        <begin position="149"/>
        <end position="618"/>
    </location>
</feature>
<dbReference type="SMART" id="SM00436">
    <property type="entry name" value="TOP1Bc"/>
    <property type="match status" value="1"/>
</dbReference>
<comment type="similarity">
    <text evidence="2">Belongs to the type IA topoisomerase family.</text>
</comment>
<dbReference type="Pfam" id="PF01131">
    <property type="entry name" value="Topoisom_bac"/>
    <property type="match status" value="1"/>
</dbReference>
<keyword evidence="6 13" id="KW-0413">Isomerase</keyword>
<dbReference type="GO" id="GO:0003677">
    <property type="term" value="F:DNA binding"/>
    <property type="evidence" value="ECO:0007669"/>
    <property type="project" value="UniProtKB-KW"/>
</dbReference>
<dbReference type="PROSITE" id="PS52039">
    <property type="entry name" value="TOPO_IA_2"/>
    <property type="match status" value="1"/>
</dbReference>
<evidence type="ECO:0000256" key="8">
    <source>
        <dbReference type="ARBA" id="ARBA00031985"/>
    </source>
</evidence>
<dbReference type="InterPro" id="IPR023405">
    <property type="entry name" value="Topo_IA_core_domain"/>
</dbReference>
<feature type="domain" description="Toprim" evidence="11">
    <location>
        <begin position="2"/>
        <end position="132"/>
    </location>
</feature>
<dbReference type="SUPFAM" id="SSF56712">
    <property type="entry name" value="Prokaryotic type I DNA topoisomerase"/>
    <property type="match status" value="1"/>
</dbReference>
<dbReference type="InterPro" id="IPR013824">
    <property type="entry name" value="Topo_IA_cen_sub1"/>
</dbReference>
<dbReference type="InterPro" id="IPR006171">
    <property type="entry name" value="TOPRIM_dom"/>
</dbReference>
<keyword evidence="5" id="KW-0238">DNA-binding</keyword>
<dbReference type="EC" id="5.6.2.1" evidence="3"/>
<dbReference type="RefSeq" id="WP_004907636.1">
    <property type="nucleotide sequence ID" value="NZ_ASYZ01000033.1"/>
</dbReference>
<dbReference type="Pfam" id="PF13342">
    <property type="entry name" value="Toprim_Crpt"/>
    <property type="match status" value="2"/>
</dbReference>
<dbReference type="PROSITE" id="PS00396">
    <property type="entry name" value="TOPO_IA_1"/>
    <property type="match status" value="1"/>
</dbReference>
<evidence type="ECO:0000313" key="13">
    <source>
        <dbReference type="EMBL" id="EPR86856.1"/>
    </source>
</evidence>
<dbReference type="EMBL" id="ASYZ01000033">
    <property type="protein sequence ID" value="EPR86856.1"/>
    <property type="molecule type" value="Genomic_DNA"/>
</dbReference>
<evidence type="ECO:0000256" key="7">
    <source>
        <dbReference type="ARBA" id="ARBA00030003"/>
    </source>
</evidence>
<organism evidence="13 14">
    <name type="scientific">Acinetobacter junii CIP 107470 = MTCC 11364</name>
    <dbReference type="NCBI Taxonomy" id="1217666"/>
    <lineage>
        <taxon>Bacteria</taxon>
        <taxon>Pseudomonadati</taxon>
        <taxon>Pseudomonadota</taxon>
        <taxon>Gammaproteobacteria</taxon>
        <taxon>Moraxellales</taxon>
        <taxon>Moraxellaceae</taxon>
        <taxon>Acinetobacter</taxon>
    </lineage>
</organism>
<dbReference type="PANTHER" id="PTHR11390">
    <property type="entry name" value="PROKARYOTIC DNA TOPOISOMERASE"/>
    <property type="match status" value="1"/>
</dbReference>
<evidence type="ECO:0000259" key="12">
    <source>
        <dbReference type="PROSITE" id="PS52039"/>
    </source>
</evidence>
<evidence type="ECO:0000256" key="4">
    <source>
        <dbReference type="ARBA" id="ARBA00023029"/>
    </source>
</evidence>
<comment type="catalytic activity">
    <reaction evidence="1">
        <text>ATP-independent breakage of single-stranded DNA, followed by passage and rejoining.</text>
        <dbReference type="EC" id="5.6.2.1"/>
    </reaction>
</comment>
<proteinExistence type="inferred from homology"/>
<dbReference type="SMART" id="SM00493">
    <property type="entry name" value="TOPRIM"/>
    <property type="match status" value="1"/>
</dbReference>
<evidence type="ECO:0000256" key="6">
    <source>
        <dbReference type="ARBA" id="ARBA00023235"/>
    </source>
</evidence>
<evidence type="ECO:0000256" key="9">
    <source>
        <dbReference type="ARBA" id="ARBA00032235"/>
    </source>
</evidence>
<name>S7WUI5_ACIJU</name>
<sequence length="812" mass="91574">MKSLIITEKSSVADLVAKALGGLTQKDGFYEGNNVIVAPAQGHLVRQDFQASGDTTWSMDNLPILPERFDLHVIARTQKIYKTLADLIARKDVSTLINACDSGREGELIFRLIYKKTGTNKPIQRMWFSSVVLGTIKKAYDDVKPGSDYEDLANSAFSRAESDWIIGINATRAMSVLHAKKTGQSGGASLANVGRVLMPTLFIPVLREREIKNFKPQNFWQIKAKFKNEHGVYESTWTRPKNQEDESDDESLTRFLDKAKAEEILKKCQAGEVEKVDDLKELVESKPPQLYDLVALQYEVNKKYKLPIAKVEDIAQKLYEMQCTTYPRTDANVLETDYADTAVETLEALLNNSPYKNAAQYALDNDLVKKNLSNKRVFNNDLIRDHFAIIPTGEIPTGLSDMEQKVYDLIVKRFIAVFYPNAEYEKTVRTTLLSGETFKTSGRILKSKGWLEVYGQQEENKKEELLCPLSETLPSVDSIKLNSGVTKPPKRYTQGTLAKAMENAGQFIEDDEKELRKVLKAAGLGRPQGRSRIVENLLSAQTTTGIAKEPYLIEVNNELIPTAKGMDCIAELENAGIEVLVSPKMTAVWEQKLLDMEDGKYSRSEFMREINELTTDIIAKFKTTYEQTESRKLNANCPKCNSELQVDGKRFSCTGCDWAFWGEVASKRLLIEDVEQLLNKGKTELIDGFYSTKHERHFSAYLVLNKETGQANFELPPPETVDTGCPKCKKSSLVSNDKSVRCKEQSCDFIFWREIAQKKLTDNQIKELLSKGTTKLIKGFKSKAGKAFEAQLKFNNETFKAEFVFPERGKSA</sequence>
<accession>S7WUI5</accession>
<evidence type="ECO:0000256" key="3">
    <source>
        <dbReference type="ARBA" id="ARBA00012891"/>
    </source>
</evidence>
<dbReference type="PATRIC" id="fig|1330047.3.peg.712"/>
<dbReference type="Gene3D" id="1.10.290.10">
    <property type="entry name" value="Topoisomerase I, domain 4"/>
    <property type="match status" value="1"/>
</dbReference>
<dbReference type="InterPro" id="IPR034144">
    <property type="entry name" value="TOPRIM_TopoIII"/>
</dbReference>
<dbReference type="Gene3D" id="2.70.20.10">
    <property type="entry name" value="Topoisomerase I, domain 3"/>
    <property type="match status" value="1"/>
</dbReference>
<dbReference type="GO" id="GO:0043597">
    <property type="term" value="C:cytoplasmic replication fork"/>
    <property type="evidence" value="ECO:0007669"/>
    <property type="project" value="TreeGrafter"/>
</dbReference>
<dbReference type="InterPro" id="IPR003602">
    <property type="entry name" value="Topo_IA_DNA-bd_dom"/>
</dbReference>
<evidence type="ECO:0000256" key="5">
    <source>
        <dbReference type="ARBA" id="ARBA00023125"/>
    </source>
</evidence>
<dbReference type="PROSITE" id="PS50880">
    <property type="entry name" value="TOPRIM"/>
    <property type="match status" value="1"/>
</dbReference>
<dbReference type="CDD" id="cd03362">
    <property type="entry name" value="TOPRIM_TopoIA_TopoIII"/>
    <property type="match status" value="1"/>
</dbReference>
<dbReference type="InterPro" id="IPR013497">
    <property type="entry name" value="Topo_IA_cen"/>
</dbReference>
<comment type="caution">
    <text evidence="13">The sequence shown here is derived from an EMBL/GenBank/DDBJ whole genome shotgun (WGS) entry which is preliminary data.</text>
</comment>
<dbReference type="InterPro" id="IPR013826">
    <property type="entry name" value="Topo_IA_cen_sub3"/>
</dbReference>
<dbReference type="PRINTS" id="PR00417">
    <property type="entry name" value="PRTPISMRASEI"/>
</dbReference>
<evidence type="ECO:0000256" key="1">
    <source>
        <dbReference type="ARBA" id="ARBA00000213"/>
    </source>
</evidence>
<dbReference type="GO" id="GO:0006310">
    <property type="term" value="P:DNA recombination"/>
    <property type="evidence" value="ECO:0007669"/>
    <property type="project" value="TreeGrafter"/>
</dbReference>
<dbReference type="InterPro" id="IPR003601">
    <property type="entry name" value="Topo_IA_2"/>
</dbReference>
<dbReference type="SMART" id="SM00437">
    <property type="entry name" value="TOP1Ac"/>
    <property type="match status" value="1"/>
</dbReference>
<dbReference type="InterPro" id="IPR013825">
    <property type="entry name" value="Topo_IA_cen_sub2"/>
</dbReference>